<evidence type="ECO:0000313" key="1">
    <source>
        <dbReference type="EMBL" id="CAF1467120.1"/>
    </source>
</evidence>
<protein>
    <submittedName>
        <fullName evidence="1">Uncharacterized protein</fullName>
    </submittedName>
</protein>
<organism evidence="1 3">
    <name type="scientific">Rotaria magnacalcarata</name>
    <dbReference type="NCBI Taxonomy" id="392030"/>
    <lineage>
        <taxon>Eukaryota</taxon>
        <taxon>Metazoa</taxon>
        <taxon>Spiralia</taxon>
        <taxon>Gnathifera</taxon>
        <taxon>Rotifera</taxon>
        <taxon>Eurotatoria</taxon>
        <taxon>Bdelloidea</taxon>
        <taxon>Philodinida</taxon>
        <taxon>Philodinidae</taxon>
        <taxon>Rotaria</taxon>
    </lineage>
</organism>
<gene>
    <name evidence="2" type="ORF">GIL414_LOCUS4646</name>
    <name evidence="1" type="ORF">KQP761_LOCUS12852</name>
</gene>
<dbReference type="Proteomes" id="UP000681720">
    <property type="component" value="Unassembled WGS sequence"/>
</dbReference>
<evidence type="ECO:0000313" key="2">
    <source>
        <dbReference type="EMBL" id="CAF3863933.1"/>
    </source>
</evidence>
<dbReference type="Proteomes" id="UP000663834">
    <property type="component" value="Unassembled WGS sequence"/>
</dbReference>
<proteinExistence type="predicted"/>
<evidence type="ECO:0000313" key="3">
    <source>
        <dbReference type="Proteomes" id="UP000663834"/>
    </source>
</evidence>
<dbReference type="OrthoDB" id="10038395at2759"/>
<comment type="caution">
    <text evidence="1">The sequence shown here is derived from an EMBL/GenBank/DDBJ whole genome shotgun (WGS) entry which is preliminary data.</text>
</comment>
<dbReference type="EMBL" id="CAJOBJ010001147">
    <property type="protein sequence ID" value="CAF3863933.1"/>
    <property type="molecule type" value="Genomic_DNA"/>
</dbReference>
<name>A0A815QRF4_9BILA</name>
<dbReference type="EMBL" id="CAJNOW010005888">
    <property type="protein sequence ID" value="CAF1467120.1"/>
    <property type="molecule type" value="Genomic_DNA"/>
</dbReference>
<accession>A0A815QRF4</accession>
<reference evidence="1" key="1">
    <citation type="submission" date="2021-02" db="EMBL/GenBank/DDBJ databases">
        <authorList>
            <person name="Nowell W R."/>
        </authorList>
    </citation>
    <scope>NUCLEOTIDE SEQUENCE</scope>
</reference>
<dbReference type="AlphaFoldDB" id="A0A815QRF4"/>
<sequence length="139" mass="16225">MTFARPKADANGEFMHQRYTELSDVIRSKNKVEDRLLSVRLKCYEREKKIRLNIIRQEKYQLERARTTLCKEVNEIQIKKETSSLPSWLPHRPKLENQICQLTSPPEVCDTDWLLNSSFIQSSLVLSNTGHSIRPHTSG</sequence>